<organism evidence="1 2">
    <name type="scientific">Halocaridina rubra</name>
    <name type="common">Hawaiian red shrimp</name>
    <dbReference type="NCBI Taxonomy" id="373956"/>
    <lineage>
        <taxon>Eukaryota</taxon>
        <taxon>Metazoa</taxon>
        <taxon>Ecdysozoa</taxon>
        <taxon>Arthropoda</taxon>
        <taxon>Crustacea</taxon>
        <taxon>Multicrustacea</taxon>
        <taxon>Malacostraca</taxon>
        <taxon>Eumalacostraca</taxon>
        <taxon>Eucarida</taxon>
        <taxon>Decapoda</taxon>
        <taxon>Pleocyemata</taxon>
        <taxon>Caridea</taxon>
        <taxon>Atyoidea</taxon>
        <taxon>Atyidae</taxon>
        <taxon>Halocaridina</taxon>
    </lineage>
</organism>
<reference evidence="1 2" key="1">
    <citation type="submission" date="2023-11" db="EMBL/GenBank/DDBJ databases">
        <title>Halocaridina rubra genome assembly.</title>
        <authorList>
            <person name="Smith C."/>
        </authorList>
    </citation>
    <scope>NUCLEOTIDE SEQUENCE [LARGE SCALE GENOMIC DNA]</scope>
    <source>
        <strain evidence="1">EP-1</strain>
        <tissue evidence="1">Whole</tissue>
    </source>
</reference>
<sequence>MEEYPAATTAEGEMQIEAASQIEEVASPLQKLRCLVLARGYDGLLQFGKIDYKADTRKSGHLSYLAFGFLEDV</sequence>
<proteinExistence type="predicted"/>
<protein>
    <submittedName>
        <fullName evidence="1">Uncharacterized protein</fullName>
    </submittedName>
</protein>
<keyword evidence="2" id="KW-1185">Reference proteome</keyword>
<comment type="caution">
    <text evidence="1">The sequence shown here is derived from an EMBL/GenBank/DDBJ whole genome shotgun (WGS) entry which is preliminary data.</text>
</comment>
<evidence type="ECO:0000313" key="2">
    <source>
        <dbReference type="Proteomes" id="UP001381693"/>
    </source>
</evidence>
<name>A0AAN8X2Q6_HALRR</name>
<accession>A0AAN8X2Q6</accession>
<dbReference type="AlphaFoldDB" id="A0AAN8X2Q6"/>
<dbReference type="EMBL" id="JAXCGZ010013257">
    <property type="protein sequence ID" value="KAK7073093.1"/>
    <property type="molecule type" value="Genomic_DNA"/>
</dbReference>
<dbReference type="Proteomes" id="UP001381693">
    <property type="component" value="Unassembled WGS sequence"/>
</dbReference>
<gene>
    <name evidence="1" type="ORF">SK128_017651</name>
</gene>
<evidence type="ECO:0000313" key="1">
    <source>
        <dbReference type="EMBL" id="KAK7073093.1"/>
    </source>
</evidence>